<dbReference type="Proteomes" id="UP001219355">
    <property type="component" value="Chromosome 2"/>
</dbReference>
<dbReference type="EMBL" id="CP120628">
    <property type="protein sequence ID" value="WEW57730.1"/>
    <property type="molecule type" value="Genomic_DNA"/>
</dbReference>
<keyword evidence="3" id="KW-1185">Reference proteome</keyword>
<protein>
    <submittedName>
        <fullName evidence="2">Uncharacterized protein</fullName>
    </submittedName>
</protein>
<reference evidence="2" key="1">
    <citation type="submission" date="2023-03" db="EMBL/GenBank/DDBJ databases">
        <title>Emydomyces testavorans Genome Sequence.</title>
        <authorList>
            <person name="Hoyer L."/>
        </authorList>
    </citation>
    <scope>NUCLEOTIDE SEQUENCE</scope>
    <source>
        <strain evidence="2">16-2883</strain>
    </source>
</reference>
<organism evidence="2 3">
    <name type="scientific">Emydomyces testavorans</name>
    <dbReference type="NCBI Taxonomy" id="2070801"/>
    <lineage>
        <taxon>Eukaryota</taxon>
        <taxon>Fungi</taxon>
        <taxon>Dikarya</taxon>
        <taxon>Ascomycota</taxon>
        <taxon>Pezizomycotina</taxon>
        <taxon>Eurotiomycetes</taxon>
        <taxon>Eurotiomycetidae</taxon>
        <taxon>Onygenales</taxon>
        <taxon>Nannizziopsiaceae</taxon>
        <taxon>Emydomyces</taxon>
    </lineage>
</organism>
<evidence type="ECO:0000313" key="3">
    <source>
        <dbReference type="Proteomes" id="UP001219355"/>
    </source>
</evidence>
<feature type="compositionally biased region" description="Basic residues" evidence="1">
    <location>
        <begin position="459"/>
        <end position="472"/>
    </location>
</feature>
<feature type="region of interest" description="Disordered" evidence="1">
    <location>
        <begin position="361"/>
        <end position="576"/>
    </location>
</feature>
<feature type="compositionally biased region" description="Basic residues" evidence="1">
    <location>
        <begin position="560"/>
        <end position="576"/>
    </location>
</feature>
<feature type="compositionally biased region" description="Polar residues" evidence="1">
    <location>
        <begin position="378"/>
        <end position="393"/>
    </location>
</feature>
<feature type="compositionally biased region" description="Polar residues" evidence="1">
    <location>
        <begin position="517"/>
        <end position="526"/>
    </location>
</feature>
<gene>
    <name evidence="2" type="ORF">PRK78_003197</name>
</gene>
<feature type="compositionally biased region" description="Acidic residues" evidence="1">
    <location>
        <begin position="13"/>
        <end position="25"/>
    </location>
</feature>
<name>A0AAF0IH89_9EURO</name>
<accession>A0AAF0IH89</accession>
<feature type="compositionally biased region" description="Basic and acidic residues" evidence="1">
    <location>
        <begin position="39"/>
        <end position="65"/>
    </location>
</feature>
<feature type="region of interest" description="Disordered" evidence="1">
    <location>
        <begin position="134"/>
        <end position="165"/>
    </location>
</feature>
<feature type="compositionally biased region" description="Basic residues" evidence="1">
    <location>
        <begin position="415"/>
        <end position="427"/>
    </location>
</feature>
<evidence type="ECO:0000256" key="1">
    <source>
        <dbReference type="SAM" id="MobiDB-lite"/>
    </source>
</evidence>
<dbReference type="AlphaFoldDB" id="A0AAF0IH89"/>
<feature type="region of interest" description="Disordered" evidence="1">
    <location>
        <begin position="1"/>
        <end position="76"/>
    </location>
</feature>
<sequence>MLASGRWKHEEPLELESESETDSEAEYSLFSSRPKPRRPKSDEEKRRIAERRVIREREQRERIQDESPSGEGTGIGLHDINTRAYENVKNIWTKRGIWNKRWGILPGMSWKHEEPFEDDTANAPAPQANLVENGSHETGEARAPSGGLFGVENGNHETGEARAPSRGLFGPPPGAPFEGLFGGHIDPAPQANPVENGNHGTGKARAPYKSLFRDSSGGLFGGHVDPASQVNPFENGSHETGEARAPSRDLFGGPPGGLFGGHVDPAPQVNPFENGSHETGEARAPSRDLFGGPPGGLFGGHVDPAPQVNPFENGSHETGEARASSRDLFGGPPGGLFGGHVDPAPLIDIFGEPHLDLSKRGIFPPVESNHRHVPGVMNTPQQGPSTDIDSTGYENGDAERSPSPRNSPRPQMGKRVLRSTTRKTSRPSHRELSHTAKQPQPDASTPLGPVHTSKVSKATGKKRPVPQRRPRTSKSVSSGALPLSPAVDTAKVPPSPAPVAPRRSPRLQRLQRLQADVPNNDTSETVSADALKSIARSKPRRNVARNMKSRDPTKPQGISKRQRPNTTRRKSRKNDR</sequence>
<proteinExistence type="predicted"/>
<evidence type="ECO:0000313" key="2">
    <source>
        <dbReference type="EMBL" id="WEW57730.1"/>
    </source>
</evidence>